<dbReference type="Proteomes" id="UP000051643">
    <property type="component" value="Unassembled WGS sequence"/>
</dbReference>
<organism evidence="1 2">
    <name type="scientific">Salegentibacter mishustinae</name>
    <dbReference type="NCBI Taxonomy" id="270918"/>
    <lineage>
        <taxon>Bacteria</taxon>
        <taxon>Pseudomonadati</taxon>
        <taxon>Bacteroidota</taxon>
        <taxon>Flavobacteriia</taxon>
        <taxon>Flavobacteriales</taxon>
        <taxon>Flavobacteriaceae</taxon>
        <taxon>Salegentibacter</taxon>
    </lineage>
</organism>
<comment type="caution">
    <text evidence="1">The sequence shown here is derived from an EMBL/GenBank/DDBJ whole genome shotgun (WGS) entry which is preliminary data.</text>
</comment>
<reference evidence="1" key="1">
    <citation type="submission" date="2015-10" db="EMBL/GenBank/DDBJ databases">
        <title>Draft genome sequence of Salegentibacter mishustinae KCTC 12263.</title>
        <authorList>
            <person name="Lin W."/>
            <person name="Zheng Q."/>
        </authorList>
    </citation>
    <scope>NUCLEOTIDE SEQUENCE [LARGE SCALE GENOMIC DNA]</scope>
    <source>
        <strain evidence="1">KCTC 12263</strain>
    </source>
</reference>
<dbReference type="STRING" id="270918.APR42_05475"/>
<protein>
    <submittedName>
        <fullName evidence="1">Uncharacterized protein</fullName>
    </submittedName>
</protein>
<name>A0A0Q9ZFV4_9FLAO</name>
<dbReference type="AlphaFoldDB" id="A0A0Q9ZFV4"/>
<evidence type="ECO:0000313" key="1">
    <source>
        <dbReference type="EMBL" id="KRG28238.1"/>
    </source>
</evidence>
<accession>A0A0Q9ZFV4</accession>
<dbReference type="OrthoDB" id="1449363at2"/>
<proteinExistence type="predicted"/>
<keyword evidence="2" id="KW-1185">Reference proteome</keyword>
<dbReference type="RefSeq" id="WP_057481910.1">
    <property type="nucleotide sequence ID" value="NZ_BMWR01000001.1"/>
</dbReference>
<evidence type="ECO:0000313" key="2">
    <source>
        <dbReference type="Proteomes" id="UP000051643"/>
    </source>
</evidence>
<sequence length="137" mass="16069">MEAIPFFSGLSKTQSFEKLSEFTIKEALLACVLSDFDPDSFIIENHDNRCLTFNNEKYLFFILIEEDHEILAEIKEAMETIKHLHTAIIQIELDLDLSDYKRYYRLSINNIINGGIQREIPEKNLFFTLLKDLYGKN</sequence>
<gene>
    <name evidence="1" type="ORF">APR42_05475</name>
</gene>
<dbReference type="EMBL" id="LKTP01000023">
    <property type="protein sequence ID" value="KRG28238.1"/>
    <property type="molecule type" value="Genomic_DNA"/>
</dbReference>